<dbReference type="RefSeq" id="WP_105733527.1">
    <property type="nucleotide sequence ID" value="NZ_PVBT01000002.1"/>
</dbReference>
<feature type="domain" description="Autotransporter" evidence="2">
    <location>
        <begin position="651"/>
        <end position="928"/>
    </location>
</feature>
<name>A0A2S9JPY6_9HYPH</name>
<accession>A0A2S9JPY6</accession>
<keyword evidence="1" id="KW-0732">Signal</keyword>
<gene>
    <name evidence="3" type="ORF">C5750_09025</name>
</gene>
<dbReference type="InterPro" id="IPR012332">
    <property type="entry name" value="Autotransporter_pectin_lyase_C"/>
</dbReference>
<dbReference type="CDD" id="cd01344">
    <property type="entry name" value="PL2_Passenger_AT"/>
    <property type="match status" value="1"/>
</dbReference>
<feature type="chain" id="PRO_5015565788" evidence="1">
    <location>
        <begin position="31"/>
        <end position="928"/>
    </location>
</feature>
<dbReference type="GO" id="GO:0019867">
    <property type="term" value="C:outer membrane"/>
    <property type="evidence" value="ECO:0007669"/>
    <property type="project" value="InterPro"/>
</dbReference>
<dbReference type="InterPro" id="IPR051551">
    <property type="entry name" value="Autotransporter_adhesion"/>
</dbReference>
<dbReference type="PROSITE" id="PS51257">
    <property type="entry name" value="PROKAR_LIPOPROTEIN"/>
    <property type="match status" value="1"/>
</dbReference>
<comment type="caution">
    <text evidence="3">The sequence shown here is derived from an EMBL/GenBank/DDBJ whole genome shotgun (WGS) entry which is preliminary data.</text>
</comment>
<dbReference type="Pfam" id="PF03797">
    <property type="entry name" value="Autotransporter"/>
    <property type="match status" value="1"/>
</dbReference>
<dbReference type="InterPro" id="IPR036709">
    <property type="entry name" value="Autotransporte_beta_dom_sf"/>
</dbReference>
<dbReference type="SUPFAM" id="SSF51126">
    <property type="entry name" value="Pectin lyase-like"/>
    <property type="match status" value="1"/>
</dbReference>
<evidence type="ECO:0000256" key="1">
    <source>
        <dbReference type="SAM" id="SignalP"/>
    </source>
</evidence>
<evidence type="ECO:0000313" key="4">
    <source>
        <dbReference type="Proteomes" id="UP000238563"/>
    </source>
</evidence>
<sequence>MRISVLHTRLLSLFATSALISIASSSAGWAACSSLAPASGQTVTCDTSAPNPATAGVHAVAGSSGVSVNVGSGAQLNIVRSPAENSGVSVIDGSTVVNNGAISLTGSGSAGLNRGAGLVGTGSNNSLTNNGSISTTNQYNDGMAADGSGNTLINNGTITTTGPYAYGMTASWGQSGGGSPNNTLINNGTVTTNGSNARAASILGSNGTVINTGTLTTTGNSAPTVYMQGINARLTNSGVIHAQGGATSTNPVSDGVFSNTLGSSFNATIENLAGGQIISDQGPAIRTLNGPTRITNAGLLNGGNGFALSGGNGNIDFTLQTGSKIIGTANGGGGSNQLTLQGSGLIDNAFTNFQTMNMTGTDWTWAGTGDFHDSFIQTGSFTLQKDLTGNVTVSSGAKLLAGGGFNPSITPYSGGPAITVTNAGVIDLTNGSGAAGDRLTVVGNYAGNNGSLLLNTVLGDDSAASDKLVLSGGTATGTTGIAVTNVGGTGAATVIDGIKVVDAVNGATTAAGAFHLNGRAAAGAYEYFLFKGGVSANTAQNWYLRSEYVTPTPTPDNPTPVGPIIAPTDPTTPNVVQPPVSTGGGVQPPEPGATPVTPVVEERGGVSVSVVPLLRPEVATYSALPPAARLATLATLGTFHERRGEQSVLTPGSELSAAWGRVFGQSTEQGWAGTASPSIDGSIWGVQTGIDILRRQSEGGHRDIAGIFFGYAGMNSDVKGQAFGWNNLSTGKIKVDATSVGGYWTHIGPSGWYLDGVVMGTWYGGNARSVSGAGIDYDGSGITVSLEGGYPFALTDNWLLEPQAQLIWQRAWFDNQQDAFSGVAFDSNDAVTGRFGARLQGNYQTAHGLFQPYLKANLWHNFKATDTVLFGNDPITTQAESTSLELGGGIVHNFSKNVSAFVTADYTFDVSGERKRAFEGNVGLTVKW</sequence>
<evidence type="ECO:0000313" key="3">
    <source>
        <dbReference type="EMBL" id="PRD55298.1"/>
    </source>
</evidence>
<protein>
    <submittedName>
        <fullName evidence="3">Autotransporter outer membrane beta-barrel domain-containing protein</fullName>
    </submittedName>
</protein>
<dbReference type="InterPro" id="IPR043990">
    <property type="entry name" value="AC_1"/>
</dbReference>
<dbReference type="NCBIfam" id="TIGR01414">
    <property type="entry name" value="autotrans_barl"/>
    <property type="match status" value="1"/>
</dbReference>
<reference evidence="3 4" key="1">
    <citation type="submission" date="2018-02" db="EMBL/GenBank/DDBJ databases">
        <title>The draft genome of Phyllobacterium myrsinacearum DSM5892.</title>
        <authorList>
            <person name="Li L."/>
            <person name="Liu L."/>
            <person name="Zhang X."/>
            <person name="Wang T."/>
        </authorList>
    </citation>
    <scope>NUCLEOTIDE SEQUENCE [LARGE SCALE GENOMIC DNA]</scope>
    <source>
        <strain evidence="3 4">DSM 5892</strain>
    </source>
</reference>
<dbReference type="Gene3D" id="2.160.20.20">
    <property type="match status" value="1"/>
</dbReference>
<dbReference type="AlphaFoldDB" id="A0A2S9JPY6"/>
<dbReference type="OrthoDB" id="6053567at2"/>
<dbReference type="SUPFAM" id="SSF103515">
    <property type="entry name" value="Autotransporter"/>
    <property type="match status" value="1"/>
</dbReference>
<dbReference type="InterPro" id="IPR011050">
    <property type="entry name" value="Pectin_lyase_fold/virulence"/>
</dbReference>
<dbReference type="EMBL" id="PVBT01000002">
    <property type="protein sequence ID" value="PRD55298.1"/>
    <property type="molecule type" value="Genomic_DNA"/>
</dbReference>
<keyword evidence="4" id="KW-1185">Reference proteome</keyword>
<dbReference type="InterPro" id="IPR006315">
    <property type="entry name" value="OM_autotransptr_brl_dom"/>
</dbReference>
<evidence type="ECO:0000259" key="2">
    <source>
        <dbReference type="PROSITE" id="PS51208"/>
    </source>
</evidence>
<organism evidence="3 4">
    <name type="scientific">Phyllobacterium myrsinacearum</name>
    <dbReference type="NCBI Taxonomy" id="28101"/>
    <lineage>
        <taxon>Bacteria</taxon>
        <taxon>Pseudomonadati</taxon>
        <taxon>Pseudomonadota</taxon>
        <taxon>Alphaproteobacteria</taxon>
        <taxon>Hyphomicrobiales</taxon>
        <taxon>Phyllobacteriaceae</taxon>
        <taxon>Phyllobacterium</taxon>
    </lineage>
</organism>
<dbReference type="Gene3D" id="2.40.128.130">
    <property type="entry name" value="Autotransporter beta-domain"/>
    <property type="match status" value="1"/>
</dbReference>
<proteinExistence type="predicted"/>
<feature type="signal peptide" evidence="1">
    <location>
        <begin position="1"/>
        <end position="30"/>
    </location>
</feature>
<dbReference type="PROSITE" id="PS51208">
    <property type="entry name" value="AUTOTRANSPORTER"/>
    <property type="match status" value="1"/>
</dbReference>
<dbReference type="Pfam" id="PF18883">
    <property type="entry name" value="AC_1"/>
    <property type="match status" value="1"/>
</dbReference>
<dbReference type="PANTHER" id="PTHR35037">
    <property type="entry name" value="C-TERMINAL REGION OF AIDA-LIKE PROTEIN"/>
    <property type="match status" value="1"/>
</dbReference>
<dbReference type="InterPro" id="IPR005546">
    <property type="entry name" value="Autotransporte_beta"/>
</dbReference>
<dbReference type="PANTHER" id="PTHR35037:SF3">
    <property type="entry name" value="C-TERMINAL REGION OF AIDA-LIKE PROTEIN"/>
    <property type="match status" value="1"/>
</dbReference>
<dbReference type="Proteomes" id="UP000238563">
    <property type="component" value="Unassembled WGS sequence"/>
</dbReference>
<dbReference type="SMART" id="SM00869">
    <property type="entry name" value="Autotransporter"/>
    <property type="match status" value="1"/>
</dbReference>